<feature type="repeat" description="WD" evidence="3">
    <location>
        <begin position="63"/>
        <end position="96"/>
    </location>
</feature>
<feature type="repeat" description="WD" evidence="3">
    <location>
        <begin position="577"/>
        <end position="607"/>
    </location>
</feature>
<reference evidence="5" key="1">
    <citation type="submission" date="2021-01" db="EMBL/GenBank/DDBJ databases">
        <authorList>
            <person name="Corre E."/>
            <person name="Pelletier E."/>
            <person name="Niang G."/>
            <person name="Scheremetjew M."/>
            <person name="Finn R."/>
            <person name="Kale V."/>
            <person name="Holt S."/>
            <person name="Cochrane G."/>
            <person name="Meng A."/>
            <person name="Brown T."/>
            <person name="Cohen L."/>
        </authorList>
    </citation>
    <scope>NUCLEOTIDE SEQUENCE</scope>
    <source>
        <strain evidence="5">CCMP722</strain>
    </source>
</reference>
<dbReference type="PROSITE" id="PS50082">
    <property type="entry name" value="WD_REPEATS_2"/>
    <property type="match status" value="9"/>
</dbReference>
<feature type="repeat" description="WD" evidence="3">
    <location>
        <begin position="342"/>
        <end position="374"/>
    </location>
</feature>
<gene>
    <name evidence="5" type="ORF">POBO1169_LOCUS16572</name>
</gene>
<dbReference type="InterPro" id="IPR015943">
    <property type="entry name" value="WD40/YVTN_repeat-like_dom_sf"/>
</dbReference>
<feature type="region of interest" description="Disordered" evidence="4">
    <location>
        <begin position="795"/>
        <end position="853"/>
    </location>
</feature>
<dbReference type="InterPro" id="IPR001680">
    <property type="entry name" value="WD40_rpt"/>
</dbReference>
<feature type="compositionally biased region" description="Basic and acidic residues" evidence="4">
    <location>
        <begin position="795"/>
        <end position="826"/>
    </location>
</feature>
<dbReference type="InterPro" id="IPR019775">
    <property type="entry name" value="WD40_repeat_CS"/>
</dbReference>
<dbReference type="PROSITE" id="PS50294">
    <property type="entry name" value="WD_REPEATS_REGION"/>
    <property type="match status" value="6"/>
</dbReference>
<dbReference type="InterPro" id="IPR036322">
    <property type="entry name" value="WD40_repeat_dom_sf"/>
</dbReference>
<name>A0A7S0WUL3_9CHLO</name>
<evidence type="ECO:0000256" key="3">
    <source>
        <dbReference type="PROSITE-ProRule" id="PRU00221"/>
    </source>
</evidence>
<evidence type="ECO:0000313" key="5">
    <source>
        <dbReference type="EMBL" id="CAD8683851.1"/>
    </source>
</evidence>
<dbReference type="PANTHER" id="PTHR19879">
    <property type="entry name" value="TRANSCRIPTION INITIATION FACTOR TFIID"/>
    <property type="match status" value="1"/>
</dbReference>
<evidence type="ECO:0000256" key="4">
    <source>
        <dbReference type="SAM" id="MobiDB-lite"/>
    </source>
</evidence>
<feature type="region of interest" description="Disordered" evidence="4">
    <location>
        <begin position="728"/>
        <end position="770"/>
    </location>
</feature>
<feature type="repeat" description="WD" evidence="3">
    <location>
        <begin position="298"/>
        <end position="330"/>
    </location>
</feature>
<dbReference type="PRINTS" id="PR00320">
    <property type="entry name" value="GPROTEINBRPT"/>
</dbReference>
<dbReference type="PROSITE" id="PS00678">
    <property type="entry name" value="WD_REPEATS_1"/>
    <property type="match status" value="5"/>
</dbReference>
<dbReference type="SMART" id="SM00320">
    <property type="entry name" value="WD40"/>
    <property type="match status" value="13"/>
</dbReference>
<keyword evidence="1 3" id="KW-0853">WD repeat</keyword>
<feature type="repeat" description="WD" evidence="3">
    <location>
        <begin position="217"/>
        <end position="248"/>
    </location>
</feature>
<dbReference type="InterPro" id="IPR020472">
    <property type="entry name" value="WD40_PAC1"/>
</dbReference>
<dbReference type="Gene3D" id="2.130.10.10">
    <property type="entry name" value="YVTN repeat-like/Quinoprotein amine dehydrogenase"/>
    <property type="match status" value="4"/>
</dbReference>
<protein>
    <recommendedName>
        <fullName evidence="6">Anaphase-promoting complex subunit 4 WD40 domain-containing protein</fullName>
    </recommendedName>
</protein>
<sequence>MALLKGHKGTVAGVAFTADGTKLVTGGGDCSVRVWNAATGGALLVLQAHRGDGQEGTSAEAGPDGHTGPVTAVAVSPDGVHLASASEDTTLRLWDLCTGLLQHVLAGHSDAVTGATFTPDAAALVSGSRDQSVRVWDVLSGAQTHIVEHPLPVVALALSRTGAALATVHAGLGKEDSRSTSQAQGGVYVWAVAPGHIPEEPRLLEGPEAGAGLAGGVAWSPAGDRVVAAYESGALRVWDAQSGCVAAALGGEELGEAGPAGTGRAVAFSSDGKRVVCGSAEGAVWAWDPSTPGDIWRLEGHTGWAECLATSEDGTRLLSGSSDGTVRVWDAEALRRRPPRSHEGHRGEVRSLALSGDGSMVLSASADRTIRVWDAASMAQRCTLHGHAGPVVCVATSTPGSTGQEGAMAVSCAEDATIRFWSLAGAGRLLASCHLDKAASCVAVSCTGELAVAGVGTQVLVFNGHGKLCAEVTEPVALEGHKGSVLAVAVSRDGSLVASAGADAAVMVHAWDLSRNTAAHSRVLLGHAGPVTSLAVSWDGQRIVSSSTDANTLVWDVQTGRAEVQLALQSTIPLVAAFSPDASVVATGMEDGSVVLWEVATAQGLLMIRTGAPLGALALLARSPACKVVPTSGVPQLRDLRVVTGHSDKSVRMWDAATGVPLFGAEDCSGILRTPVEGFMVGHTGIMEVESALQEEDVKKRSQDKRPVSQELEREWQKVSETWVKDPATKMQGSFQPCGIHSSSQLENSLSIKDTSDSKKGKGRSSMEATDIIAANTETSGGWVEMREGVVDEWIRTSDDKPSSRRHTTSADHLHPPESIPEHPNEAIRISGPSSPSSRDTAEYRTSAASVEARMEGPVPDITQLGRPPWGVDSGLYWCGMDKVNNVGMVHCFVKVDQQVHLQAFDLVRLPWSAE</sequence>
<organism evidence="5">
    <name type="scientific">Pyramimonas obovata</name>
    <dbReference type="NCBI Taxonomy" id="1411642"/>
    <lineage>
        <taxon>Eukaryota</taxon>
        <taxon>Viridiplantae</taxon>
        <taxon>Chlorophyta</taxon>
        <taxon>Pyramimonadophyceae</taxon>
        <taxon>Pyramimonadales</taxon>
        <taxon>Pyramimonadaceae</taxon>
        <taxon>Pyramimonas</taxon>
        <taxon>Pyramimonas incertae sedis</taxon>
    </lineage>
</organism>
<evidence type="ECO:0000256" key="2">
    <source>
        <dbReference type="ARBA" id="ARBA00022737"/>
    </source>
</evidence>
<feature type="repeat" description="WD" evidence="3">
    <location>
        <begin position="105"/>
        <end position="146"/>
    </location>
</feature>
<feature type="repeat" description="WD" evidence="3">
    <location>
        <begin position="4"/>
        <end position="45"/>
    </location>
</feature>
<proteinExistence type="predicted"/>
<accession>A0A7S0WUL3</accession>
<dbReference type="SUPFAM" id="SSF50978">
    <property type="entry name" value="WD40 repeat-like"/>
    <property type="match status" value="2"/>
</dbReference>
<dbReference type="CDD" id="cd00200">
    <property type="entry name" value="WD40"/>
    <property type="match status" value="2"/>
</dbReference>
<evidence type="ECO:0008006" key="6">
    <source>
        <dbReference type="Google" id="ProtNLM"/>
    </source>
</evidence>
<dbReference type="Pfam" id="PF00400">
    <property type="entry name" value="WD40"/>
    <property type="match status" value="10"/>
</dbReference>
<dbReference type="EMBL" id="HBFA01032884">
    <property type="protein sequence ID" value="CAD8683851.1"/>
    <property type="molecule type" value="Transcribed_RNA"/>
</dbReference>
<feature type="compositionally biased region" description="Low complexity" evidence="4">
    <location>
        <begin position="828"/>
        <end position="839"/>
    </location>
</feature>
<dbReference type="PANTHER" id="PTHR19879:SF9">
    <property type="entry name" value="TRANSCRIPTION INITIATION FACTOR TFIID SUBUNIT 5"/>
    <property type="match status" value="1"/>
</dbReference>
<dbReference type="AlphaFoldDB" id="A0A7S0WUL3"/>
<feature type="compositionally biased region" description="Polar residues" evidence="4">
    <location>
        <begin position="731"/>
        <end position="753"/>
    </location>
</feature>
<keyword evidence="2" id="KW-0677">Repeat</keyword>
<feature type="repeat" description="WD" evidence="3">
    <location>
        <begin position="524"/>
        <end position="565"/>
    </location>
</feature>
<feature type="repeat" description="WD" evidence="3">
    <location>
        <begin position="478"/>
        <end position="508"/>
    </location>
</feature>
<evidence type="ECO:0000256" key="1">
    <source>
        <dbReference type="ARBA" id="ARBA00022574"/>
    </source>
</evidence>